<feature type="transmembrane region" description="Helical" evidence="6">
    <location>
        <begin position="59"/>
        <end position="79"/>
    </location>
</feature>
<evidence type="ECO:0000313" key="11">
    <source>
        <dbReference type="Proteomes" id="UP000218979"/>
    </source>
</evidence>
<evidence type="ECO:0000256" key="3">
    <source>
        <dbReference type="ARBA" id="ARBA00022692"/>
    </source>
</evidence>
<dbReference type="PIRSF" id="PIRSF018968">
    <property type="entry name" value="ABC_permease_BceB"/>
    <property type="match status" value="1"/>
</dbReference>
<evidence type="ECO:0000256" key="4">
    <source>
        <dbReference type="ARBA" id="ARBA00022989"/>
    </source>
</evidence>
<dbReference type="InterPro" id="IPR027022">
    <property type="entry name" value="ABC_permease_BceB-typ"/>
</dbReference>
<comment type="similarity">
    <text evidence="6">Belongs to the ABC-4 integral membrane protein family.</text>
</comment>
<dbReference type="GO" id="GO:0005886">
    <property type="term" value="C:plasma membrane"/>
    <property type="evidence" value="ECO:0007669"/>
    <property type="project" value="UniProtKB-SubCell"/>
</dbReference>
<dbReference type="Proteomes" id="UP000185655">
    <property type="component" value="Unassembled WGS sequence"/>
</dbReference>
<gene>
    <name evidence="8" type="ORF">RR45_GL001586</name>
    <name evidence="9" type="ORF">SAMN02746068_00288</name>
</gene>
<dbReference type="AlphaFoldDB" id="A0A1K2H4J8"/>
<keyword evidence="2 6" id="KW-1003">Cell membrane</keyword>
<evidence type="ECO:0000313" key="8">
    <source>
        <dbReference type="EMBL" id="PCS04282.1"/>
    </source>
</evidence>
<comment type="subcellular location">
    <subcellularLocation>
        <location evidence="1 6">Cell membrane</location>
        <topology evidence="1 6">Multi-pass membrane protein</topology>
    </subcellularLocation>
</comment>
<evidence type="ECO:0000313" key="9">
    <source>
        <dbReference type="EMBL" id="SFZ70691.1"/>
    </source>
</evidence>
<dbReference type="OrthoDB" id="1705903at2"/>
<feature type="domain" description="ABC3 transporter permease C-terminal" evidence="7">
    <location>
        <begin position="60"/>
        <end position="175"/>
    </location>
</feature>
<dbReference type="EMBL" id="JXJT01000004">
    <property type="protein sequence ID" value="PCS04282.1"/>
    <property type="molecule type" value="Genomic_DNA"/>
</dbReference>
<dbReference type="STRING" id="1122154.SAMN02746068_00288"/>
<keyword evidence="3 6" id="KW-0812">Transmembrane</keyword>
<evidence type="ECO:0000313" key="10">
    <source>
        <dbReference type="Proteomes" id="UP000185655"/>
    </source>
</evidence>
<evidence type="ECO:0000256" key="5">
    <source>
        <dbReference type="ARBA" id="ARBA00023136"/>
    </source>
</evidence>
<dbReference type="RefSeq" id="WP_031365533.1">
    <property type="nucleotide sequence ID" value="NZ_FPKS01000001.1"/>
</dbReference>
<keyword evidence="6" id="KW-0813">Transport</keyword>
<dbReference type="GO" id="GO:0055085">
    <property type="term" value="P:transmembrane transport"/>
    <property type="evidence" value="ECO:0007669"/>
    <property type="project" value="UniProtKB-UniRule"/>
</dbReference>
<dbReference type="Pfam" id="PF02687">
    <property type="entry name" value="FtsX"/>
    <property type="match status" value="1"/>
</dbReference>
<feature type="transmembrane region" description="Helical" evidence="6">
    <location>
        <begin position="227"/>
        <end position="250"/>
    </location>
</feature>
<dbReference type="EMBL" id="FPKS01000001">
    <property type="protein sequence ID" value="SFZ70691.1"/>
    <property type="molecule type" value="Genomic_DNA"/>
</dbReference>
<feature type="transmembrane region" description="Helical" evidence="6">
    <location>
        <begin position="280"/>
        <end position="307"/>
    </location>
</feature>
<feature type="transmembrane region" description="Helical" evidence="6">
    <location>
        <begin position="147"/>
        <end position="174"/>
    </location>
</feature>
<accession>A0A1K2H4J8</accession>
<reference evidence="8 11" key="1">
    <citation type="submission" date="2014-12" db="EMBL/GenBank/DDBJ databases">
        <title>Draft genome sequences of 10 type strains of Lactococcus.</title>
        <authorList>
            <person name="Sun Z."/>
            <person name="Zhong Z."/>
            <person name="Liu W."/>
            <person name="Zhang W."/>
            <person name="Zhang H."/>
        </authorList>
    </citation>
    <scope>NUCLEOTIDE SEQUENCE [LARGE SCALE GENOMIC DNA]</scope>
    <source>
        <strain evidence="8 11">DSM 22330</strain>
    </source>
</reference>
<sequence length="661" mass="74351">MFYLKLAFQNIRKSLSNFSPFLLATTSMFAMTLILSNLAFSESLDQLKGADAVRMMMKFGLAIIVLFSVIIVSYSYRFLLKQRTREFGLYNILGLNKRNIATISFWELLMTFAATVITGTVLGLIFSEFLYLIFVHLIGGNYFNLKVSFTAILLTLLVFAAIFALLMCFAMVTIKRNSAISLLKDNTRSEREPRGRLIMSILSVLMLAVAYYLALSVQGPIEALLKFFIAVILVILGTYLLYIGVTIFVLKRQKANKNYYYKPEHFITTSSMLYRMKTNAVGLANITILVTMTFVTLATSVALYVGVQKVVADQYPKNTNISFAGKSIDENKTALDNFIQENDIDHTKIAPYSTFMVMTNLSVGADKKAVLPAENAKMNDYSVIRFVTRDDMVKLGNDLPELAPNQVVLYKAFGDRDVKSVDWFGENLEIVKEVPSLKNLPKFPGVFDVFVLVVSDEQELTKLNELNNQDTIKKNSDNPNVDAFTTPISTEILIDLPAKEREVLSKKTTNDTNQINQVIVATEKESREGIMAFTGGFLFIGFMLGITFILGAALIIYYKQISEGAEDKRSYRILQEVGLTKKEVKKSIDSQVSIVFFMPIIVSIIHFAAAFVMISKLINIFGITDMGMIASVSGITILVISVIYYLIYRKTSKIYYRIVER</sequence>
<evidence type="ECO:0000256" key="6">
    <source>
        <dbReference type="PIRNR" id="PIRNR018968"/>
    </source>
</evidence>
<organism evidence="9 10">
    <name type="scientific">Pseudolactococcus chungangensis CAU 28 = DSM 22330</name>
    <dbReference type="NCBI Taxonomy" id="1122154"/>
    <lineage>
        <taxon>Bacteria</taxon>
        <taxon>Bacillati</taxon>
        <taxon>Bacillota</taxon>
        <taxon>Bacilli</taxon>
        <taxon>Lactobacillales</taxon>
        <taxon>Streptococcaceae</taxon>
        <taxon>Pseudolactococcus</taxon>
    </lineage>
</organism>
<feature type="transmembrane region" description="Helical" evidence="6">
    <location>
        <begin position="592"/>
        <end position="614"/>
    </location>
</feature>
<dbReference type="InterPro" id="IPR052536">
    <property type="entry name" value="ABC-4_Integral_Memb_Prot"/>
</dbReference>
<keyword evidence="4 6" id="KW-1133">Transmembrane helix</keyword>
<protein>
    <submittedName>
        <fullName evidence="8">ABC transporter permease and substrate binding protein</fullName>
    </submittedName>
    <submittedName>
        <fullName evidence="9">Putative ABC transport system permease protein</fullName>
    </submittedName>
</protein>
<name>A0A1K2H4J8_9LACT</name>
<proteinExistence type="inferred from homology"/>
<feature type="transmembrane region" description="Helical" evidence="6">
    <location>
        <begin position="530"/>
        <end position="558"/>
    </location>
</feature>
<dbReference type="PANTHER" id="PTHR46795:SF3">
    <property type="entry name" value="ABC TRANSPORTER PERMEASE"/>
    <property type="match status" value="1"/>
</dbReference>
<evidence type="ECO:0000256" key="1">
    <source>
        <dbReference type="ARBA" id="ARBA00004651"/>
    </source>
</evidence>
<keyword evidence="11" id="KW-1185">Reference proteome</keyword>
<dbReference type="InterPro" id="IPR003838">
    <property type="entry name" value="ABC3_permease_C"/>
</dbReference>
<feature type="transmembrane region" description="Helical" evidence="6">
    <location>
        <begin position="21"/>
        <end position="39"/>
    </location>
</feature>
<reference evidence="9 10" key="2">
    <citation type="submission" date="2016-11" db="EMBL/GenBank/DDBJ databases">
        <authorList>
            <person name="Jaros S."/>
            <person name="Januszkiewicz K."/>
            <person name="Wedrychowicz H."/>
        </authorList>
    </citation>
    <scope>NUCLEOTIDE SEQUENCE [LARGE SCALE GENOMIC DNA]</scope>
    <source>
        <strain evidence="9 10">DSM 22330</strain>
    </source>
</reference>
<evidence type="ECO:0000256" key="2">
    <source>
        <dbReference type="ARBA" id="ARBA00022475"/>
    </source>
</evidence>
<dbReference type="Proteomes" id="UP000218979">
    <property type="component" value="Unassembled WGS sequence"/>
</dbReference>
<keyword evidence="5 6" id="KW-0472">Membrane</keyword>
<dbReference type="PANTHER" id="PTHR46795">
    <property type="entry name" value="ABC TRANSPORTER PERMEASE-RELATED-RELATED"/>
    <property type="match status" value="1"/>
</dbReference>
<evidence type="ECO:0000259" key="7">
    <source>
        <dbReference type="Pfam" id="PF02687"/>
    </source>
</evidence>
<feature type="transmembrane region" description="Helical" evidence="6">
    <location>
        <begin position="626"/>
        <end position="647"/>
    </location>
</feature>
<feature type="transmembrane region" description="Helical" evidence="6">
    <location>
        <begin position="195"/>
        <end position="215"/>
    </location>
</feature>
<feature type="transmembrane region" description="Helical" evidence="6">
    <location>
        <begin position="100"/>
        <end position="127"/>
    </location>
</feature>